<sequence>MTPSATKQSTSPSPPPVSTSTSTSTSTSPSTSSSTRNRIRDNQRRSRARKKEYVAELEQRIRNYEQQGAQASLEIQAAARKVAAENAQLRALLRLHGVSDEGIAAFLKNGADTATTTPVVGVTARSPPVSSAASVTSGYSAPSIPSVAAHHPPQHPPWGYARIMAKHGNSTEHHHYHSQHVGPSASRPEVISQGDGHAKESIEHPPVPQPQSGPGAETPSIPDRQDHDRPKQVLTLEEEEERNNDCAVAADLISLFTGATHHDIRASLGCGPGWTSCQVDEEVVGDAIIKLSSPV</sequence>
<feature type="region of interest" description="Disordered" evidence="1">
    <location>
        <begin position="170"/>
        <end position="228"/>
    </location>
</feature>
<accession>A0AAN6X4N2</accession>
<dbReference type="PANTHER" id="PTHR42070:SF1">
    <property type="entry name" value="FILAMENT ASSOCIATED PROTEIN, PUTATIVE (AFU_ORTHOLOGUE AFUA_8G06630)-RELATED"/>
    <property type="match status" value="1"/>
</dbReference>
<dbReference type="PANTHER" id="PTHR42070">
    <property type="entry name" value="FILAMENT ASSOCIATED PROTEIN, PUTATIVE (AFU_ORTHOLOGUE AFUA_8G06630)-RELATED"/>
    <property type="match status" value="1"/>
</dbReference>
<dbReference type="CDD" id="cd14688">
    <property type="entry name" value="bZIP_YAP"/>
    <property type="match status" value="1"/>
</dbReference>
<evidence type="ECO:0000313" key="2">
    <source>
        <dbReference type="EMBL" id="KAK4193845.1"/>
    </source>
</evidence>
<dbReference type="Gene3D" id="1.20.5.170">
    <property type="match status" value="1"/>
</dbReference>
<feature type="compositionally biased region" description="Low complexity" evidence="1">
    <location>
        <begin position="1"/>
        <end position="11"/>
    </location>
</feature>
<evidence type="ECO:0000313" key="3">
    <source>
        <dbReference type="Proteomes" id="UP001302126"/>
    </source>
</evidence>
<evidence type="ECO:0000256" key="1">
    <source>
        <dbReference type="SAM" id="MobiDB-lite"/>
    </source>
</evidence>
<evidence type="ECO:0008006" key="4">
    <source>
        <dbReference type="Google" id="ProtNLM"/>
    </source>
</evidence>
<proteinExistence type="predicted"/>
<feature type="region of interest" description="Disordered" evidence="1">
    <location>
        <begin position="1"/>
        <end position="51"/>
    </location>
</feature>
<reference evidence="2" key="1">
    <citation type="journal article" date="2023" name="Mol. Phylogenet. Evol.">
        <title>Genome-scale phylogeny and comparative genomics of the fungal order Sordariales.</title>
        <authorList>
            <person name="Hensen N."/>
            <person name="Bonometti L."/>
            <person name="Westerberg I."/>
            <person name="Brannstrom I.O."/>
            <person name="Guillou S."/>
            <person name="Cros-Aarteil S."/>
            <person name="Calhoun S."/>
            <person name="Haridas S."/>
            <person name="Kuo A."/>
            <person name="Mondo S."/>
            <person name="Pangilinan J."/>
            <person name="Riley R."/>
            <person name="LaButti K."/>
            <person name="Andreopoulos B."/>
            <person name="Lipzen A."/>
            <person name="Chen C."/>
            <person name="Yan M."/>
            <person name="Daum C."/>
            <person name="Ng V."/>
            <person name="Clum A."/>
            <person name="Steindorff A."/>
            <person name="Ohm R.A."/>
            <person name="Martin F."/>
            <person name="Silar P."/>
            <person name="Natvig D.O."/>
            <person name="Lalanne C."/>
            <person name="Gautier V."/>
            <person name="Ament-Velasquez S.L."/>
            <person name="Kruys A."/>
            <person name="Hutchinson M.I."/>
            <person name="Powell A.J."/>
            <person name="Barry K."/>
            <person name="Miller A.N."/>
            <person name="Grigoriev I.V."/>
            <person name="Debuchy R."/>
            <person name="Gladieux P."/>
            <person name="Hiltunen Thoren M."/>
            <person name="Johannesson H."/>
        </authorList>
    </citation>
    <scope>NUCLEOTIDE SEQUENCE</scope>
    <source>
        <strain evidence="2">PSN309</strain>
    </source>
</reference>
<comment type="caution">
    <text evidence="2">The sequence shown here is derived from an EMBL/GenBank/DDBJ whole genome shotgun (WGS) entry which is preliminary data.</text>
</comment>
<dbReference type="Proteomes" id="UP001302126">
    <property type="component" value="Unassembled WGS sequence"/>
</dbReference>
<feature type="compositionally biased region" description="Low complexity" evidence="1">
    <location>
        <begin position="18"/>
        <end position="36"/>
    </location>
</feature>
<gene>
    <name evidence="2" type="ORF">QBC35DRAFT_480423</name>
</gene>
<dbReference type="EMBL" id="MU864350">
    <property type="protein sequence ID" value="KAK4193845.1"/>
    <property type="molecule type" value="Genomic_DNA"/>
</dbReference>
<organism evidence="2 3">
    <name type="scientific">Podospora australis</name>
    <dbReference type="NCBI Taxonomy" id="1536484"/>
    <lineage>
        <taxon>Eukaryota</taxon>
        <taxon>Fungi</taxon>
        <taxon>Dikarya</taxon>
        <taxon>Ascomycota</taxon>
        <taxon>Pezizomycotina</taxon>
        <taxon>Sordariomycetes</taxon>
        <taxon>Sordariomycetidae</taxon>
        <taxon>Sordariales</taxon>
        <taxon>Podosporaceae</taxon>
        <taxon>Podospora</taxon>
    </lineage>
</organism>
<name>A0AAN6X4N2_9PEZI</name>
<reference evidence="2" key="2">
    <citation type="submission" date="2023-05" db="EMBL/GenBank/DDBJ databases">
        <authorList>
            <consortium name="Lawrence Berkeley National Laboratory"/>
            <person name="Steindorff A."/>
            <person name="Hensen N."/>
            <person name="Bonometti L."/>
            <person name="Westerberg I."/>
            <person name="Brannstrom I.O."/>
            <person name="Guillou S."/>
            <person name="Cros-Aarteil S."/>
            <person name="Calhoun S."/>
            <person name="Haridas S."/>
            <person name="Kuo A."/>
            <person name="Mondo S."/>
            <person name="Pangilinan J."/>
            <person name="Riley R."/>
            <person name="Labutti K."/>
            <person name="Andreopoulos B."/>
            <person name="Lipzen A."/>
            <person name="Chen C."/>
            <person name="Yanf M."/>
            <person name="Daum C."/>
            <person name="Ng V."/>
            <person name="Clum A."/>
            <person name="Ohm R."/>
            <person name="Martin F."/>
            <person name="Silar P."/>
            <person name="Natvig D."/>
            <person name="Lalanne C."/>
            <person name="Gautier V."/>
            <person name="Ament-Velasquez S.L."/>
            <person name="Kruys A."/>
            <person name="Hutchinson M.I."/>
            <person name="Powell A.J."/>
            <person name="Barry K."/>
            <person name="Miller A.N."/>
            <person name="Grigoriev I.V."/>
            <person name="Debuchy R."/>
            <person name="Gladieux P."/>
            <person name="Thoren M.H."/>
            <person name="Johannesson H."/>
        </authorList>
    </citation>
    <scope>NUCLEOTIDE SEQUENCE</scope>
    <source>
        <strain evidence="2">PSN309</strain>
    </source>
</reference>
<dbReference type="AlphaFoldDB" id="A0AAN6X4N2"/>
<protein>
    <recommendedName>
        <fullName evidence="4">BZIP domain-containing protein</fullName>
    </recommendedName>
</protein>
<keyword evidence="3" id="KW-1185">Reference proteome</keyword>